<dbReference type="PROSITE" id="PS51898">
    <property type="entry name" value="TYR_RECOMBINASE"/>
    <property type="match status" value="1"/>
</dbReference>
<dbReference type="Pfam" id="PF00589">
    <property type="entry name" value="Phage_integrase"/>
    <property type="match status" value="1"/>
</dbReference>
<evidence type="ECO:0000313" key="3">
    <source>
        <dbReference type="EMBL" id="KMV32940.1"/>
    </source>
</evidence>
<feature type="domain" description="Tyr recombinase" evidence="2">
    <location>
        <begin position="2"/>
        <end position="175"/>
    </location>
</feature>
<evidence type="ECO:0000256" key="1">
    <source>
        <dbReference type="ARBA" id="ARBA00023172"/>
    </source>
</evidence>
<dbReference type="InterPro" id="IPR013762">
    <property type="entry name" value="Integrase-like_cat_sf"/>
</dbReference>
<sequence length="175" mass="19791">MAKAEALTPLEFWKIHEALLSHNTTYSDLWYFLYHAPLKIGEVLTLTFDDIENSRIRADEKRGNRALALNEAAMSVITKRQKRYPQDVYLFQSHSNRVKAQPKAITIIAFNAALRQAAAKVTTKNVSSQSARKTRAMQLLTQGADLEFISVMLNHHDAAYTRAWLGADEEKTKAA</sequence>
<evidence type="ECO:0000313" key="4">
    <source>
        <dbReference type="Proteomes" id="UP000037315"/>
    </source>
</evidence>
<dbReference type="Gene3D" id="1.10.443.10">
    <property type="entry name" value="Intergrase catalytic core"/>
    <property type="match status" value="1"/>
</dbReference>
<reference evidence="3 4" key="1">
    <citation type="submission" date="2015-06" db="EMBL/GenBank/DDBJ databases">
        <title>Genome sequencing of Cronobacter sp. strain DJ34 isolated from petroleum contaminated sludge of Duliajan Oil Fields, Assam, India.</title>
        <authorList>
            <person name="Pal S."/>
            <person name="Banerjee T.D."/>
            <person name="Roy A."/>
            <person name="Sar P."/>
            <person name="Kazy S.K."/>
        </authorList>
    </citation>
    <scope>NUCLEOTIDE SEQUENCE [LARGE SCALE GENOMIC DNA]</scope>
    <source>
        <strain evidence="3 4">DJ34</strain>
    </source>
</reference>
<proteinExistence type="predicted"/>
<dbReference type="InterPro" id="IPR011010">
    <property type="entry name" value="DNA_brk_join_enz"/>
</dbReference>
<accession>A0A0J8VKC4</accession>
<dbReference type="GO" id="GO:0006310">
    <property type="term" value="P:DNA recombination"/>
    <property type="evidence" value="ECO:0007669"/>
    <property type="project" value="UniProtKB-KW"/>
</dbReference>
<keyword evidence="4" id="KW-1185">Reference proteome</keyword>
<dbReference type="GO" id="GO:0003677">
    <property type="term" value="F:DNA binding"/>
    <property type="evidence" value="ECO:0007669"/>
    <property type="project" value="InterPro"/>
</dbReference>
<dbReference type="InterPro" id="IPR002104">
    <property type="entry name" value="Integrase_catalytic"/>
</dbReference>
<organism evidence="3 4">
    <name type="scientific">Franconibacter pulveris</name>
    <dbReference type="NCBI Taxonomy" id="435910"/>
    <lineage>
        <taxon>Bacteria</taxon>
        <taxon>Pseudomonadati</taxon>
        <taxon>Pseudomonadota</taxon>
        <taxon>Gammaproteobacteria</taxon>
        <taxon>Enterobacterales</taxon>
        <taxon>Enterobacteriaceae</taxon>
        <taxon>Franconibacter</taxon>
    </lineage>
</organism>
<dbReference type="GO" id="GO:0015074">
    <property type="term" value="P:DNA integration"/>
    <property type="evidence" value="ECO:0007669"/>
    <property type="project" value="InterPro"/>
</dbReference>
<dbReference type="OrthoDB" id="9788852at2"/>
<dbReference type="SUPFAM" id="SSF56349">
    <property type="entry name" value="DNA breaking-rejoining enzymes"/>
    <property type="match status" value="1"/>
</dbReference>
<gene>
    <name evidence="3" type="ORF">ACH50_19615</name>
</gene>
<evidence type="ECO:0000259" key="2">
    <source>
        <dbReference type="PROSITE" id="PS51898"/>
    </source>
</evidence>
<dbReference type="RefSeq" id="WP_024555717.1">
    <property type="nucleotide sequence ID" value="NZ_LFEJ01000025.1"/>
</dbReference>
<name>A0A0J8VKC4_9ENTR</name>
<dbReference type="EMBL" id="LFEJ01000025">
    <property type="protein sequence ID" value="KMV32940.1"/>
    <property type="molecule type" value="Genomic_DNA"/>
</dbReference>
<protein>
    <recommendedName>
        <fullName evidence="2">Tyr recombinase domain-containing protein</fullName>
    </recommendedName>
</protein>
<keyword evidence="1" id="KW-0233">DNA recombination</keyword>
<dbReference type="STRING" id="1121863.GCA_000621185_00915"/>
<dbReference type="PATRIC" id="fig|1656095.3.peg.1967"/>
<comment type="caution">
    <text evidence="3">The sequence shown here is derived from an EMBL/GenBank/DDBJ whole genome shotgun (WGS) entry which is preliminary data.</text>
</comment>
<dbReference type="Proteomes" id="UP000037315">
    <property type="component" value="Unassembled WGS sequence"/>
</dbReference>
<dbReference type="AlphaFoldDB" id="A0A0J8VKC4"/>